<dbReference type="InterPro" id="IPR027417">
    <property type="entry name" value="P-loop_NTPase"/>
</dbReference>
<dbReference type="Proteomes" id="UP000014207">
    <property type="component" value="Unassembled WGS sequence"/>
</dbReference>
<evidence type="ECO:0008006" key="3">
    <source>
        <dbReference type="Google" id="ProtNLM"/>
    </source>
</evidence>
<dbReference type="SUPFAM" id="SSF52540">
    <property type="entry name" value="P-loop containing nucleoside triphosphate hydrolases"/>
    <property type="match status" value="1"/>
</dbReference>
<dbReference type="EMBL" id="ASSM01000006">
    <property type="protein sequence ID" value="EOS02100.1"/>
    <property type="molecule type" value="Genomic_DNA"/>
</dbReference>
<sequence length="667" mass="78304">MAHTSMRTKAGINTSVNLNHFTEEEKNIIKRLSNEWYITHGGSTLSLGTKSSYKYFLMKPTDVYQELFNIEKELVVCFSAYEDFQPRTLDAFEAVSNKLQDLRLEKVAGILISKDEKIEKKIIDVLKCDPEYQAIVPFSYSELISNNDSYFVRNRFKEYFYTRDLFSFQSPLKKDLYFFGRTELIHKIVSRHKSNENSGLFGLRKTGKTSIIFGIQRVLKNTLLYSAFIDCQNPSFHMKRWNNALKYVIDEVKSQNNISLKLKDIDAYTEDNASTSFEKDLLKIHSKISSKSVLLIFDEVEHMSYGVSPTSHWRNDNDFILFWQTLRSVYQKHTNLFSYLIVGTNPKCVETPFINGIDNPIFSQIPYEYIPPFDVPQTREMVRKLGRIMGLKYDETIYSKLTEDFGGHPFIIRLVCSAINKLSPTERPVRIDKALYEKGKDLFTSEYGSYIEMVISVLKEYYNDEYEMLKMLAIDDVKTFNDFANLSNEYTNHLLGYNIIDKNLDVYTFKIDAIKKHLVSQNKYKKLELTDKEKIQEISDRRNEIEPKLRAIIRTTLFSKFGEIETKNKVLDVFGSPRKGKYYTYTLKDIFNPNKSEIYFEDLRKIIAKEWSSFEHIFGRDKESFNVNMNCINKYRVDSHAKNISDEEMLYFRANISKIESYIEQYL</sequence>
<accession>R9HLS3</accession>
<dbReference type="HOGENOM" id="CLU_414282_0_0_10"/>
<dbReference type="PATRIC" id="fig|1235785.3.peg.1214"/>
<gene>
    <name evidence="1" type="ORF">C799_01216</name>
</gene>
<name>R9HLS3_BACT4</name>
<dbReference type="AlphaFoldDB" id="R9HLS3"/>
<dbReference type="Gene3D" id="3.40.50.300">
    <property type="entry name" value="P-loop containing nucleotide triphosphate hydrolases"/>
    <property type="match status" value="1"/>
</dbReference>
<evidence type="ECO:0000313" key="1">
    <source>
        <dbReference type="EMBL" id="EOS02100.1"/>
    </source>
</evidence>
<comment type="caution">
    <text evidence="1">The sequence shown here is derived from an EMBL/GenBank/DDBJ whole genome shotgun (WGS) entry which is preliminary data.</text>
</comment>
<reference evidence="1 2" key="1">
    <citation type="submission" date="2013-04" db="EMBL/GenBank/DDBJ databases">
        <title>The Genome Sequence of Bacteroides thetaiotaomicron dnLKV9.</title>
        <authorList>
            <consortium name="The Broad Institute Genomics Platform"/>
            <consortium name="The Broad Institute Genome Sequencing Center for Infectious Disease"/>
            <person name="Earl A."/>
            <person name="Xavier R."/>
            <person name="Kuhn K."/>
            <person name="Stappenbeck T."/>
            <person name="Walker B."/>
            <person name="Young S."/>
            <person name="Zeng Q."/>
            <person name="Gargeya S."/>
            <person name="Fitzgerald M."/>
            <person name="Haas B."/>
            <person name="Abouelleil A."/>
            <person name="Allen A.W."/>
            <person name="Alvarado L."/>
            <person name="Arachchi H.M."/>
            <person name="Berlin A.M."/>
            <person name="Chapman S.B."/>
            <person name="Gainer-Dewar J."/>
            <person name="Goldberg J."/>
            <person name="Griggs A."/>
            <person name="Gujja S."/>
            <person name="Hansen M."/>
            <person name="Howarth C."/>
            <person name="Imamovic A."/>
            <person name="Ireland A."/>
            <person name="Larimer J."/>
            <person name="McCowan C."/>
            <person name="Murphy C."/>
            <person name="Pearson M."/>
            <person name="Poon T.W."/>
            <person name="Priest M."/>
            <person name="Roberts A."/>
            <person name="Saif S."/>
            <person name="Shea T."/>
            <person name="Sisk P."/>
            <person name="Sykes S."/>
            <person name="Wortman J."/>
            <person name="Nusbaum C."/>
            <person name="Birren B."/>
        </authorList>
    </citation>
    <scope>NUCLEOTIDE SEQUENCE [LARGE SCALE GENOMIC DNA]</scope>
    <source>
        <strain evidence="2">dnLKV9</strain>
    </source>
</reference>
<dbReference type="PANTHER" id="PTHR34301">
    <property type="entry name" value="DNA-BINDING PROTEIN-RELATED"/>
    <property type="match status" value="1"/>
</dbReference>
<proteinExistence type="predicted"/>
<organism evidence="1 2">
    <name type="scientific">Bacteroides thetaiotaomicron dnLKV9</name>
    <dbReference type="NCBI Taxonomy" id="1235785"/>
    <lineage>
        <taxon>Bacteria</taxon>
        <taxon>Pseudomonadati</taxon>
        <taxon>Bacteroidota</taxon>
        <taxon>Bacteroidia</taxon>
        <taxon>Bacteroidales</taxon>
        <taxon>Bacteroidaceae</taxon>
        <taxon>Bacteroides</taxon>
    </lineage>
</organism>
<dbReference type="PANTHER" id="PTHR34301:SF8">
    <property type="entry name" value="ATPASE DOMAIN-CONTAINING PROTEIN"/>
    <property type="match status" value="1"/>
</dbReference>
<protein>
    <recommendedName>
        <fullName evidence="3">ATP-binding protein</fullName>
    </recommendedName>
</protein>
<evidence type="ECO:0000313" key="2">
    <source>
        <dbReference type="Proteomes" id="UP000014207"/>
    </source>
</evidence>
<dbReference type="RefSeq" id="WP_016267617.1">
    <property type="nucleotide sequence ID" value="NZ_KE159459.1"/>
</dbReference>